<dbReference type="SUPFAM" id="SSF53474">
    <property type="entry name" value="alpha/beta-Hydrolases"/>
    <property type="match status" value="1"/>
</dbReference>
<dbReference type="PANTHER" id="PTHR48081">
    <property type="entry name" value="AB HYDROLASE SUPERFAMILY PROTEIN C4A8.06C"/>
    <property type="match status" value="1"/>
</dbReference>
<dbReference type="EMBL" id="JBHRYR010000003">
    <property type="protein sequence ID" value="MFC3853112.1"/>
    <property type="molecule type" value="Genomic_DNA"/>
</dbReference>
<dbReference type="PROSITE" id="PS51257">
    <property type="entry name" value="PROKAR_LIPOPROTEIN"/>
    <property type="match status" value="1"/>
</dbReference>
<evidence type="ECO:0000313" key="3">
    <source>
        <dbReference type="EMBL" id="MFC3853112.1"/>
    </source>
</evidence>
<dbReference type="InterPro" id="IPR049492">
    <property type="entry name" value="BD-FAE-like_dom"/>
</dbReference>
<dbReference type="Proteomes" id="UP001595617">
    <property type="component" value="Unassembled WGS sequence"/>
</dbReference>
<feature type="domain" description="BD-FAE-like" evidence="2">
    <location>
        <begin position="57"/>
        <end position="251"/>
    </location>
</feature>
<dbReference type="PANTHER" id="PTHR48081:SF13">
    <property type="entry name" value="ALPHA_BETA HYDROLASE"/>
    <property type="match status" value="1"/>
</dbReference>
<comment type="caution">
    <text evidence="3">The sequence shown here is derived from an EMBL/GenBank/DDBJ whole genome shotgun (WGS) entry which is preliminary data.</text>
</comment>
<dbReference type="GO" id="GO:0016787">
    <property type="term" value="F:hydrolase activity"/>
    <property type="evidence" value="ECO:0007669"/>
    <property type="project" value="UniProtKB-KW"/>
</dbReference>
<dbReference type="RefSeq" id="WP_380695956.1">
    <property type="nucleotide sequence ID" value="NZ_JBHRYR010000003.1"/>
</dbReference>
<evidence type="ECO:0000313" key="4">
    <source>
        <dbReference type="Proteomes" id="UP001595617"/>
    </source>
</evidence>
<keyword evidence="1 3" id="KW-0378">Hydrolase</keyword>
<gene>
    <name evidence="3" type="ORF">ACFOOG_09745</name>
</gene>
<keyword evidence="4" id="KW-1185">Reference proteome</keyword>
<dbReference type="InterPro" id="IPR029058">
    <property type="entry name" value="AB_hydrolase_fold"/>
</dbReference>
<evidence type="ECO:0000256" key="1">
    <source>
        <dbReference type="ARBA" id="ARBA00022801"/>
    </source>
</evidence>
<name>A0ABV8A089_9GAMM</name>
<dbReference type="InterPro" id="IPR050300">
    <property type="entry name" value="GDXG_lipolytic_enzyme"/>
</dbReference>
<proteinExistence type="predicted"/>
<accession>A0ABV8A089</accession>
<dbReference type="Gene3D" id="3.40.50.1820">
    <property type="entry name" value="alpha/beta hydrolase"/>
    <property type="match status" value="1"/>
</dbReference>
<protein>
    <submittedName>
        <fullName evidence="3">Alpha/beta fold hydrolase</fullName>
    </submittedName>
</protein>
<evidence type="ECO:0000259" key="2">
    <source>
        <dbReference type="Pfam" id="PF20434"/>
    </source>
</evidence>
<dbReference type="Pfam" id="PF20434">
    <property type="entry name" value="BD-FAE"/>
    <property type="match status" value="1"/>
</dbReference>
<reference evidence="4" key="1">
    <citation type="journal article" date="2019" name="Int. J. Syst. Evol. Microbiol.">
        <title>The Global Catalogue of Microorganisms (GCM) 10K type strain sequencing project: providing services to taxonomists for standard genome sequencing and annotation.</title>
        <authorList>
            <consortium name="The Broad Institute Genomics Platform"/>
            <consortium name="The Broad Institute Genome Sequencing Center for Infectious Disease"/>
            <person name="Wu L."/>
            <person name="Ma J."/>
        </authorList>
    </citation>
    <scope>NUCLEOTIDE SEQUENCE [LARGE SCALE GENOMIC DNA]</scope>
    <source>
        <strain evidence="4">IBRC 10765</strain>
    </source>
</reference>
<sequence length="291" mass="32092">MRVLVGILAAGLAGCAQHSVSTMSDSVDSTNKIRVGYEQTEAIRFSPDDWPQDLYGDLYIPDYEGLKPAVLLVHGGGWEARSRQDMNAQARRAARQGFVVLNIDYRFAPEFPFPASLHDTQIAMHWLHDQADTLRIDPTRISAIGFSSGAHLVSLMANVAGQGGELDRPYGGLTTRPHGVIIGGAPLDLLKFSGGRLVEQYLGGTPLDIPEQYALASPQWHLHDNAPPHFLYHGRNDNLVPVEHSLDYAAALASRNIEHEVYLMRWRGHATAFITAQRAIDKGLAFLRRIP</sequence>
<organism evidence="3 4">
    <name type="scientific">Saccharospirillum mangrovi</name>
    <dbReference type="NCBI Taxonomy" id="2161747"/>
    <lineage>
        <taxon>Bacteria</taxon>
        <taxon>Pseudomonadati</taxon>
        <taxon>Pseudomonadota</taxon>
        <taxon>Gammaproteobacteria</taxon>
        <taxon>Oceanospirillales</taxon>
        <taxon>Saccharospirillaceae</taxon>
        <taxon>Saccharospirillum</taxon>
    </lineage>
</organism>